<evidence type="ECO:0000259" key="1">
    <source>
        <dbReference type="Pfam" id="PF07848"/>
    </source>
</evidence>
<dbReference type="InterPro" id="IPR013225">
    <property type="entry name" value="PaaX_C"/>
</dbReference>
<evidence type="ECO:0000313" key="5">
    <source>
        <dbReference type="Proteomes" id="UP000010729"/>
    </source>
</evidence>
<feature type="domain" description="Transcriptional repressor PaaX-like C-terminal" evidence="2">
    <location>
        <begin position="180"/>
        <end position="276"/>
    </location>
</feature>
<dbReference type="OrthoDB" id="2270427at2"/>
<dbReference type="InterPro" id="IPR036388">
    <property type="entry name" value="WH-like_DNA-bd_sf"/>
</dbReference>
<dbReference type="PANTHER" id="PTHR30319:SF1">
    <property type="entry name" value="TRANSCRIPTIONAL REPRESSOR PAAX"/>
    <property type="match status" value="1"/>
</dbReference>
<evidence type="ECO:0000259" key="3">
    <source>
        <dbReference type="Pfam" id="PF20803"/>
    </source>
</evidence>
<dbReference type="AlphaFoldDB" id="N1V4I1"/>
<gene>
    <name evidence="4" type="ORF">D477_016410</name>
</gene>
<dbReference type="Gene3D" id="3.30.70.2650">
    <property type="match status" value="1"/>
</dbReference>
<dbReference type="InterPro" id="IPR048846">
    <property type="entry name" value="PaaX-like_central"/>
</dbReference>
<evidence type="ECO:0000259" key="2">
    <source>
        <dbReference type="Pfam" id="PF08223"/>
    </source>
</evidence>
<feature type="domain" description="Transcriptional repressor PaaX-like central Cas2-like" evidence="3">
    <location>
        <begin position="99"/>
        <end position="170"/>
    </location>
</feature>
<organism evidence="4 5">
    <name type="scientific">Arthrobacter crystallopoietes BAB-32</name>
    <dbReference type="NCBI Taxonomy" id="1246476"/>
    <lineage>
        <taxon>Bacteria</taxon>
        <taxon>Bacillati</taxon>
        <taxon>Actinomycetota</taxon>
        <taxon>Actinomycetes</taxon>
        <taxon>Micrococcales</taxon>
        <taxon>Micrococcaceae</taxon>
        <taxon>Crystallibacter</taxon>
    </lineage>
</organism>
<sequence length="284" mass="31766">MPPRTQRPLHQQLVVTLYGLYGGKTGGSFRVAALVAMLADLGIDEQAARSTVSRLKSKGILLSQRDDGVARYALSGDVLDIFDSDDKPIFAPERSKPGDPWSLVVFSVPEAERNRRYELRAELTSLGFGFVAAGVAIAPSTAMDQAMKRLAERGLDRYAEYFSGDYLKCGDIRGQVSQWWDLELLDRQYSDFIDSYEALARPWQERAQAGQPLSAADRLDAFRTYVPMLTLWRKFPYRDPNLPLEYLPAGWQAPRAKQAFLTLHGILRAPAEAHADDLLRSRGA</sequence>
<feature type="domain" description="Transcriptional repressor PaaX-like N-terminal" evidence="1">
    <location>
        <begin position="13"/>
        <end position="76"/>
    </location>
</feature>
<evidence type="ECO:0000313" key="4">
    <source>
        <dbReference type="EMBL" id="EMY33153.1"/>
    </source>
</evidence>
<keyword evidence="5" id="KW-1185">Reference proteome</keyword>
<dbReference type="RefSeq" id="WP_005271679.1">
    <property type="nucleotide sequence ID" value="NZ_ANPE02000196.1"/>
</dbReference>
<dbReference type="Proteomes" id="UP000010729">
    <property type="component" value="Unassembled WGS sequence"/>
</dbReference>
<dbReference type="GO" id="GO:0006351">
    <property type="term" value="P:DNA-templated transcription"/>
    <property type="evidence" value="ECO:0007669"/>
    <property type="project" value="InterPro"/>
</dbReference>
<dbReference type="PIRSF" id="PIRSF020623">
    <property type="entry name" value="PaaX"/>
    <property type="match status" value="1"/>
</dbReference>
<dbReference type="Pfam" id="PF07848">
    <property type="entry name" value="PaaX"/>
    <property type="match status" value="1"/>
</dbReference>
<dbReference type="Pfam" id="PF08223">
    <property type="entry name" value="PaaX_C"/>
    <property type="match status" value="1"/>
</dbReference>
<dbReference type="InterPro" id="IPR012906">
    <property type="entry name" value="PaaX-like_N"/>
</dbReference>
<accession>N1V4I1</accession>
<dbReference type="Pfam" id="PF20803">
    <property type="entry name" value="PaaX_M"/>
    <property type="match status" value="1"/>
</dbReference>
<dbReference type="EMBL" id="ANPE02000196">
    <property type="protein sequence ID" value="EMY33153.1"/>
    <property type="molecule type" value="Genomic_DNA"/>
</dbReference>
<reference evidence="4 5" key="1">
    <citation type="journal article" date="2013" name="Genome Announc.">
        <title>Draft Genome Sequence of Arthrobacter crystallopoietes Strain BAB-32, Revealing Genes for Bioremediation.</title>
        <authorList>
            <person name="Joshi M.N."/>
            <person name="Pandit A.S."/>
            <person name="Sharma A."/>
            <person name="Pandya R.V."/>
            <person name="Desai S.M."/>
            <person name="Saxena A.K."/>
            <person name="Bagatharia S.B."/>
        </authorList>
    </citation>
    <scope>NUCLEOTIDE SEQUENCE [LARGE SCALE GENOMIC DNA]</scope>
    <source>
        <strain evidence="4 5">BAB-32</strain>
    </source>
</reference>
<comment type="caution">
    <text evidence="4">The sequence shown here is derived from an EMBL/GenBank/DDBJ whole genome shotgun (WGS) entry which is preliminary data.</text>
</comment>
<protein>
    <submittedName>
        <fullName evidence="4">Transcriptional regulator, PaaX-like protein family</fullName>
    </submittedName>
</protein>
<dbReference type="PANTHER" id="PTHR30319">
    <property type="entry name" value="PHENYLACETIC ACID REGULATOR-RELATED TRANSCRIPTIONAL REPRESSOR"/>
    <property type="match status" value="1"/>
</dbReference>
<dbReference type="InterPro" id="IPR011965">
    <property type="entry name" value="PaaX_trns_reg"/>
</dbReference>
<dbReference type="Gene3D" id="1.10.10.10">
    <property type="entry name" value="Winged helix-like DNA-binding domain superfamily/Winged helix DNA-binding domain"/>
    <property type="match status" value="1"/>
</dbReference>
<name>N1V4I1_9MICC</name>
<proteinExistence type="predicted"/>